<proteinExistence type="predicted"/>
<gene>
    <name evidence="1" type="ORF">JMN32_19885</name>
</gene>
<protein>
    <submittedName>
        <fullName evidence="1">Uncharacterized protein</fullName>
    </submittedName>
</protein>
<dbReference type="RefSeq" id="WP_202858117.1">
    <property type="nucleotide sequence ID" value="NZ_JAEUGD010000064.1"/>
</dbReference>
<evidence type="ECO:0000313" key="2">
    <source>
        <dbReference type="Proteomes" id="UP000614216"/>
    </source>
</evidence>
<dbReference type="Proteomes" id="UP000614216">
    <property type="component" value="Unassembled WGS sequence"/>
</dbReference>
<reference evidence="1" key="1">
    <citation type="submission" date="2021-01" db="EMBL/GenBank/DDBJ databases">
        <title>Fulvivirga kasyanovii gen. nov., sp nov., a novel member of the phylum Bacteroidetes isolated from seawater in a mussel farm.</title>
        <authorList>
            <person name="Zhao L.-H."/>
            <person name="Wang Z.-J."/>
        </authorList>
    </citation>
    <scope>NUCLEOTIDE SEQUENCE</scope>
    <source>
        <strain evidence="1">29W222</strain>
    </source>
</reference>
<comment type="caution">
    <text evidence="1">The sequence shown here is derived from an EMBL/GenBank/DDBJ whole genome shotgun (WGS) entry which is preliminary data.</text>
</comment>
<name>A0A937G0W1_9BACT</name>
<dbReference type="AlphaFoldDB" id="A0A937G0W1"/>
<sequence>MTDFIEIEIRDDPVTGKKRKLEHRQLRILKNLEMIHDVEIVFYENVEGNYGEKTLTAINTLPITEDQRKRQRETFKNIIISVGTHGTIVNAETGEPVSPEIEGAIKDLYFWQNIPISTLGLDGTANLEDVVYSAMRMSMEIMNARERL</sequence>
<organism evidence="1 2">
    <name type="scientific">Fulvivirga marina</name>
    <dbReference type="NCBI Taxonomy" id="2494733"/>
    <lineage>
        <taxon>Bacteria</taxon>
        <taxon>Pseudomonadati</taxon>
        <taxon>Bacteroidota</taxon>
        <taxon>Cytophagia</taxon>
        <taxon>Cytophagales</taxon>
        <taxon>Fulvivirgaceae</taxon>
        <taxon>Fulvivirga</taxon>
    </lineage>
</organism>
<accession>A0A937G0W1</accession>
<evidence type="ECO:0000313" key="1">
    <source>
        <dbReference type="EMBL" id="MBL6448582.1"/>
    </source>
</evidence>
<dbReference type="EMBL" id="JAEUGD010000064">
    <property type="protein sequence ID" value="MBL6448582.1"/>
    <property type="molecule type" value="Genomic_DNA"/>
</dbReference>
<keyword evidence="2" id="KW-1185">Reference proteome</keyword>